<evidence type="ECO:0000256" key="2">
    <source>
        <dbReference type="ARBA" id="ARBA00022692"/>
    </source>
</evidence>
<feature type="transmembrane region" description="Helical" evidence="5">
    <location>
        <begin position="135"/>
        <end position="154"/>
    </location>
</feature>
<dbReference type="Proteomes" id="UP000003460">
    <property type="component" value="Unassembled WGS sequence"/>
</dbReference>
<keyword evidence="3 5" id="KW-1133">Transmembrane helix</keyword>
<keyword evidence="5" id="KW-0830">Ubiquinone</keyword>
<dbReference type="GO" id="GO:0016655">
    <property type="term" value="F:oxidoreductase activity, acting on NAD(P)H, quinone or similar compound as acceptor"/>
    <property type="evidence" value="ECO:0007669"/>
    <property type="project" value="UniProtKB-UniRule"/>
</dbReference>
<keyword evidence="5 6" id="KW-0520">NAD</keyword>
<feature type="transmembrane region" description="Helical" evidence="5">
    <location>
        <begin position="26"/>
        <end position="53"/>
    </location>
</feature>
<keyword evidence="4 5" id="KW-0472">Membrane</keyword>
<sequence length="366" mass="41085">MKSYLFDLNTWTAAIDEQLNMILPDWAATLIESVIVALIIITLYAVFAIALIYMERKVCGFFQCRLGPNRVGKWGLLQVFGDVFKMLTKEIIRMRNSDRLLHDFAPFLVVVASMLTFACLPWNKGGHIIDFNIGIFFFIAVSSIGVVGILLAGLSSNNKYSLIGAMRSGAQLISYEVSIGLTMLTMVAMTGTMQISEIVQQQYDNGWNIVRGHIPALFAFIIYMIAGNAECNRGPFDLPEGESELTAGYHTEYSGMHFGFYYLAEYLNLFITAGIAATLFLGGWAPLHIPGLEGFNIAMDYVPGAIWFVGKTFFVVFLLMWERWTFPRLRIDHILSLEWKYLMPLSLVNLLLMALLVVFGLGININ</sequence>
<evidence type="ECO:0000256" key="6">
    <source>
        <dbReference type="RuleBase" id="RU000471"/>
    </source>
</evidence>
<dbReference type="InterPro" id="IPR018086">
    <property type="entry name" value="NADH_UbQ_OxRdtase_su1_CS"/>
</dbReference>
<dbReference type="GO" id="GO:0048038">
    <property type="term" value="F:quinone binding"/>
    <property type="evidence" value="ECO:0007669"/>
    <property type="project" value="UniProtKB-KW"/>
</dbReference>
<keyword evidence="5" id="KW-1003">Cell membrane</keyword>
<dbReference type="EC" id="7.1.1.-" evidence="5"/>
<dbReference type="STRING" id="626522.GCWU000325_00018"/>
<comment type="subunit">
    <text evidence="5">NDH-1 is composed of 14 different subunits. Subunits NuoA, H, J, K, L, M, N constitute the membrane sector of the complex.</text>
</comment>
<dbReference type="PANTHER" id="PTHR11432:SF3">
    <property type="entry name" value="NADH-UBIQUINONE OXIDOREDUCTASE CHAIN 1"/>
    <property type="match status" value="1"/>
</dbReference>
<evidence type="ECO:0000256" key="3">
    <source>
        <dbReference type="ARBA" id="ARBA00022989"/>
    </source>
</evidence>
<feature type="transmembrane region" description="Helical" evidence="5">
    <location>
        <begin position="301"/>
        <end position="321"/>
    </location>
</feature>
<evidence type="ECO:0000256" key="5">
    <source>
        <dbReference type="HAMAP-Rule" id="MF_01350"/>
    </source>
</evidence>
<keyword evidence="5" id="KW-0874">Quinone</keyword>
<dbReference type="HOGENOM" id="CLU_015134_0_1_10"/>
<reference evidence="7" key="1">
    <citation type="submission" date="2009-09" db="EMBL/GenBank/DDBJ databases">
        <authorList>
            <person name="Weinstock G."/>
            <person name="Sodergren E."/>
            <person name="Clifton S."/>
            <person name="Fulton L."/>
            <person name="Fulton B."/>
            <person name="Courtney L."/>
            <person name="Fronick C."/>
            <person name="Harrison M."/>
            <person name="Strong C."/>
            <person name="Farmer C."/>
            <person name="Delahaunty K."/>
            <person name="Markovic C."/>
            <person name="Hall O."/>
            <person name="Minx P."/>
            <person name="Tomlinson C."/>
            <person name="Mitreva M."/>
            <person name="Nelson J."/>
            <person name="Hou S."/>
            <person name="Wollam A."/>
            <person name="Pepin K.H."/>
            <person name="Johnson M."/>
            <person name="Bhonagiri V."/>
            <person name="Nash W.E."/>
            <person name="Warren W."/>
            <person name="Chinwalla A."/>
            <person name="Mardis E.R."/>
            <person name="Wilson R.K."/>
        </authorList>
    </citation>
    <scope>NUCLEOTIDE SEQUENCE [LARGE SCALE GENOMIC DNA]</scope>
    <source>
        <strain evidence="7">ATCC 51259</strain>
    </source>
</reference>
<feature type="transmembrane region" description="Helical" evidence="5">
    <location>
        <begin position="266"/>
        <end position="289"/>
    </location>
</feature>
<dbReference type="HAMAP" id="MF_01350">
    <property type="entry name" value="NDH1_NuoH"/>
    <property type="match status" value="1"/>
</dbReference>
<dbReference type="EMBL" id="ACIJ02000001">
    <property type="protein sequence ID" value="EEX73031.1"/>
    <property type="molecule type" value="Genomic_DNA"/>
</dbReference>
<dbReference type="eggNOG" id="COG1005">
    <property type="taxonomic scope" value="Bacteria"/>
</dbReference>
<dbReference type="PANTHER" id="PTHR11432">
    <property type="entry name" value="NADH DEHYDROGENASE SUBUNIT 1"/>
    <property type="match status" value="1"/>
</dbReference>
<feature type="transmembrane region" description="Helical" evidence="5">
    <location>
        <begin position="207"/>
        <end position="226"/>
    </location>
</feature>
<dbReference type="Pfam" id="PF00146">
    <property type="entry name" value="NADHdh"/>
    <property type="match status" value="1"/>
</dbReference>
<dbReference type="OrthoDB" id="9803734at2"/>
<keyword evidence="5" id="KW-1278">Translocase</keyword>
<organism evidence="7 8">
    <name type="scientific">Alloprevotella tannerae ATCC 51259</name>
    <dbReference type="NCBI Taxonomy" id="626522"/>
    <lineage>
        <taxon>Bacteria</taxon>
        <taxon>Pseudomonadati</taxon>
        <taxon>Bacteroidota</taxon>
        <taxon>Bacteroidia</taxon>
        <taxon>Bacteroidales</taxon>
        <taxon>Prevotellaceae</taxon>
        <taxon>Alloprevotella</taxon>
    </lineage>
</organism>
<gene>
    <name evidence="5" type="primary">nuoH</name>
    <name evidence="7" type="ORF">GCWU000325_00018</name>
</gene>
<name>C9LCZ0_9BACT</name>
<keyword evidence="8" id="KW-1185">Reference proteome</keyword>
<comment type="caution">
    <text evidence="7">The sequence shown here is derived from an EMBL/GenBank/DDBJ whole genome shotgun (WGS) entry which is preliminary data.</text>
</comment>
<dbReference type="AlphaFoldDB" id="C9LCZ0"/>
<accession>C9LCZ0</accession>
<dbReference type="GO" id="GO:0003954">
    <property type="term" value="F:NADH dehydrogenase activity"/>
    <property type="evidence" value="ECO:0007669"/>
    <property type="project" value="TreeGrafter"/>
</dbReference>
<comment type="similarity">
    <text evidence="5 6">Belongs to the complex I subunit 1 family.</text>
</comment>
<evidence type="ECO:0000256" key="1">
    <source>
        <dbReference type="ARBA" id="ARBA00004141"/>
    </source>
</evidence>
<dbReference type="PROSITE" id="PS00668">
    <property type="entry name" value="COMPLEX1_ND1_2"/>
    <property type="match status" value="1"/>
</dbReference>
<dbReference type="GO" id="GO:0005886">
    <property type="term" value="C:plasma membrane"/>
    <property type="evidence" value="ECO:0007669"/>
    <property type="project" value="UniProtKB-SubCell"/>
</dbReference>
<protein>
    <recommendedName>
        <fullName evidence="5">NADH-quinone oxidoreductase subunit H</fullName>
        <ecNumber evidence="5">7.1.1.-</ecNumber>
    </recommendedName>
    <alternativeName>
        <fullName evidence="5">NADH dehydrogenase I subunit H</fullName>
    </alternativeName>
    <alternativeName>
        <fullName evidence="5">NDH-1 subunit H</fullName>
    </alternativeName>
</protein>
<keyword evidence="2 5" id="KW-0812">Transmembrane</keyword>
<comment type="function">
    <text evidence="5">NDH-1 shuttles electrons from NADH, via FMN and iron-sulfur (Fe-S) centers, to quinones in the respiratory chain. The immediate electron acceptor for the enzyme in this species is believed to be ubiquinone. Couples the redox reaction to proton translocation (for every two electrons transferred, four hydrogen ions are translocated across the cytoplasmic membrane), and thus conserves the redox energy in a proton gradient. This subunit may bind ubiquinone.</text>
</comment>
<dbReference type="NCBIfam" id="NF004741">
    <property type="entry name" value="PRK06076.1-2"/>
    <property type="match status" value="1"/>
</dbReference>
<feature type="transmembrane region" description="Helical" evidence="5">
    <location>
        <begin position="104"/>
        <end position="123"/>
    </location>
</feature>
<feature type="transmembrane region" description="Helical" evidence="5">
    <location>
        <begin position="341"/>
        <end position="363"/>
    </location>
</feature>
<evidence type="ECO:0000313" key="8">
    <source>
        <dbReference type="Proteomes" id="UP000003460"/>
    </source>
</evidence>
<proteinExistence type="inferred from homology"/>
<feature type="transmembrane region" description="Helical" evidence="5">
    <location>
        <begin position="175"/>
        <end position="195"/>
    </location>
</feature>
<comment type="catalytic activity">
    <reaction evidence="5">
        <text>a quinone + NADH + 5 H(+)(in) = a quinol + NAD(+) + 4 H(+)(out)</text>
        <dbReference type="Rhea" id="RHEA:57888"/>
        <dbReference type="ChEBI" id="CHEBI:15378"/>
        <dbReference type="ChEBI" id="CHEBI:24646"/>
        <dbReference type="ChEBI" id="CHEBI:57540"/>
        <dbReference type="ChEBI" id="CHEBI:57945"/>
        <dbReference type="ChEBI" id="CHEBI:132124"/>
    </reaction>
</comment>
<dbReference type="InterPro" id="IPR001694">
    <property type="entry name" value="NADH_UbQ_OxRdtase_su1/FPO"/>
</dbReference>
<evidence type="ECO:0000313" key="7">
    <source>
        <dbReference type="EMBL" id="EEX73031.1"/>
    </source>
</evidence>
<comment type="subcellular location">
    <subcellularLocation>
        <location evidence="5 6">Cell membrane</location>
        <topology evidence="5 6">Multi-pass membrane protein</topology>
    </subcellularLocation>
    <subcellularLocation>
        <location evidence="1">Membrane</location>
        <topology evidence="1">Multi-pass membrane protein</topology>
    </subcellularLocation>
</comment>
<dbReference type="GO" id="GO:0009060">
    <property type="term" value="P:aerobic respiration"/>
    <property type="evidence" value="ECO:0007669"/>
    <property type="project" value="TreeGrafter"/>
</dbReference>
<evidence type="ECO:0000256" key="4">
    <source>
        <dbReference type="ARBA" id="ARBA00023136"/>
    </source>
</evidence>